<sequence length="303" mass="34605">MPKSLIYRPVLIDCLITNNRIGSYSKVFSTQNDLELMGVYLWNLSVCAALYPLVSTAEVTLRNAIDGALTADIGRFWWKKTKLHYKSFVPNTDAPYPVNFLYGNFASAHKQVIKDARIRHQRMNHTPLHHEVVAKTEFSTWEYVLDAEFMGNNLIWPKNLGKAFTGPWPSQQASTTLTYLKDLVTTVREFRNRVFHHEPAWKRFGVLNEADALAHLVEKIRKIEELITLISPEKTELLRKNGILQRAYSACTSAEIRRHQHAGVTHKVASMSKLAHVVELAQLNSSIEKICIYGKAKRVFTIS</sequence>
<dbReference type="RefSeq" id="WP_150781420.1">
    <property type="nucleotide sequence ID" value="NZ_CABVIH010000023.1"/>
</dbReference>
<gene>
    <name evidence="1" type="ORF">PS880_04363</name>
</gene>
<evidence type="ECO:0000313" key="1">
    <source>
        <dbReference type="EMBL" id="VVP31451.1"/>
    </source>
</evidence>
<dbReference type="OrthoDB" id="9813050at2"/>
<name>A0A5E7N319_PSEFL</name>
<proteinExistence type="predicted"/>
<accession>A0A5E7N319</accession>
<dbReference type="AlphaFoldDB" id="A0A5E7N319"/>
<reference evidence="1 2" key="1">
    <citation type="submission" date="2019-09" db="EMBL/GenBank/DDBJ databases">
        <authorList>
            <person name="Chandra G."/>
            <person name="Truman W A."/>
        </authorList>
    </citation>
    <scope>NUCLEOTIDE SEQUENCE [LARGE SCALE GENOMIC DNA]</scope>
    <source>
        <strain evidence="1">PS880</strain>
    </source>
</reference>
<dbReference type="EMBL" id="CABVIH010000023">
    <property type="protein sequence ID" value="VVP31451.1"/>
    <property type="molecule type" value="Genomic_DNA"/>
</dbReference>
<evidence type="ECO:0008006" key="3">
    <source>
        <dbReference type="Google" id="ProtNLM"/>
    </source>
</evidence>
<dbReference type="Proteomes" id="UP000375525">
    <property type="component" value="Unassembled WGS sequence"/>
</dbReference>
<evidence type="ECO:0000313" key="2">
    <source>
        <dbReference type="Proteomes" id="UP000375525"/>
    </source>
</evidence>
<protein>
    <recommendedName>
        <fullName evidence="3">CAAX protease</fullName>
    </recommendedName>
</protein>
<organism evidence="1 2">
    <name type="scientific">Pseudomonas fluorescens</name>
    <dbReference type="NCBI Taxonomy" id="294"/>
    <lineage>
        <taxon>Bacteria</taxon>
        <taxon>Pseudomonadati</taxon>
        <taxon>Pseudomonadota</taxon>
        <taxon>Gammaproteobacteria</taxon>
        <taxon>Pseudomonadales</taxon>
        <taxon>Pseudomonadaceae</taxon>
        <taxon>Pseudomonas</taxon>
    </lineage>
</organism>